<evidence type="ECO:0000313" key="1">
    <source>
        <dbReference type="EMBL" id="KAK5887016.1"/>
    </source>
</evidence>
<comment type="caution">
    <text evidence="1">The sequence shown here is derived from an EMBL/GenBank/DDBJ whole genome shotgun (WGS) entry which is preliminary data.</text>
</comment>
<reference evidence="1 2" key="1">
    <citation type="journal article" date="2023" name="Mol. Biol. Evol.">
        <title>Genomics of Secondarily Temperate Adaptation in the Only Non-Antarctic Icefish.</title>
        <authorList>
            <person name="Rivera-Colon A.G."/>
            <person name="Rayamajhi N."/>
            <person name="Minhas B.F."/>
            <person name="Madrigal G."/>
            <person name="Bilyk K.T."/>
            <person name="Yoon V."/>
            <person name="Hune M."/>
            <person name="Gregory S."/>
            <person name="Cheng C.H.C."/>
            <person name="Catchen J.M."/>
        </authorList>
    </citation>
    <scope>NUCLEOTIDE SEQUENCE [LARGE SCALE GENOMIC DNA]</scope>
    <source>
        <strain evidence="1">JC2023a</strain>
    </source>
</reference>
<gene>
    <name evidence="1" type="ORF">CesoFtcFv8_017993</name>
</gene>
<protein>
    <submittedName>
        <fullName evidence="1">Uncharacterized protein</fullName>
    </submittedName>
</protein>
<name>A0AAN8GPP3_9TELE</name>
<keyword evidence="2" id="KW-1185">Reference proteome</keyword>
<proteinExistence type="predicted"/>
<evidence type="ECO:0000313" key="2">
    <source>
        <dbReference type="Proteomes" id="UP001335648"/>
    </source>
</evidence>
<dbReference type="EMBL" id="JAULUE010002059">
    <property type="protein sequence ID" value="KAK5887016.1"/>
    <property type="molecule type" value="Genomic_DNA"/>
</dbReference>
<organism evidence="1 2">
    <name type="scientific">Champsocephalus esox</name>
    <name type="common">pike icefish</name>
    <dbReference type="NCBI Taxonomy" id="159716"/>
    <lineage>
        <taxon>Eukaryota</taxon>
        <taxon>Metazoa</taxon>
        <taxon>Chordata</taxon>
        <taxon>Craniata</taxon>
        <taxon>Vertebrata</taxon>
        <taxon>Euteleostomi</taxon>
        <taxon>Actinopterygii</taxon>
        <taxon>Neopterygii</taxon>
        <taxon>Teleostei</taxon>
        <taxon>Neoteleostei</taxon>
        <taxon>Acanthomorphata</taxon>
        <taxon>Eupercaria</taxon>
        <taxon>Perciformes</taxon>
        <taxon>Notothenioidei</taxon>
        <taxon>Channichthyidae</taxon>
        <taxon>Champsocephalus</taxon>
    </lineage>
</organism>
<sequence length="125" mass="14150">MGLKEDLLLGPDLMGLKEDLLLGPDLMGLKEDLLLGPDLMGLKEDLLLTHFKPDALRELKHPQVSVEHVLLFVHLFGLKGRLPPLRSMPRIKATDRVGANVPFWLKAGQQTGSFHYFFISLRRRT</sequence>
<dbReference type="Proteomes" id="UP001335648">
    <property type="component" value="Unassembled WGS sequence"/>
</dbReference>
<accession>A0AAN8GPP3</accession>
<dbReference type="AlphaFoldDB" id="A0AAN8GPP3"/>